<evidence type="ECO:0000256" key="4">
    <source>
        <dbReference type="ARBA" id="ARBA00022840"/>
    </source>
</evidence>
<dbReference type="SMART" id="SM00382">
    <property type="entry name" value="AAA"/>
    <property type="match status" value="1"/>
</dbReference>
<evidence type="ECO:0000256" key="1">
    <source>
        <dbReference type="ARBA" id="ARBA00005417"/>
    </source>
</evidence>
<evidence type="ECO:0000256" key="2">
    <source>
        <dbReference type="ARBA" id="ARBA00022448"/>
    </source>
</evidence>
<keyword evidence="7" id="KW-1185">Reference proteome</keyword>
<dbReference type="Pfam" id="PF00005">
    <property type="entry name" value="ABC_tran"/>
    <property type="match status" value="1"/>
</dbReference>
<gene>
    <name evidence="6" type="primary">cylA</name>
    <name evidence="6" type="ORF">JG29_05410</name>
</gene>
<organism evidence="6 7">
    <name type="scientific">Bombilactobacillus mellis</name>
    <dbReference type="NCBI Taxonomy" id="1218508"/>
    <lineage>
        <taxon>Bacteria</taxon>
        <taxon>Bacillati</taxon>
        <taxon>Bacillota</taxon>
        <taxon>Bacilli</taxon>
        <taxon>Lactobacillales</taxon>
        <taxon>Lactobacillaceae</taxon>
        <taxon>Bombilactobacillus</taxon>
    </lineage>
</organism>
<sequence length="319" mass="35900">MRIKVRNVSKKFSGSYVLHDVNLTFEGGKFYGIIGPNGAGKSTLINIMIGNISADGGNCDWIHDDDKLSKLEIKNSLGVVFQENHLDPLLSVYENLMSRGKMYGMSKKNINDRINFLNDYINIEGILKQRYAVLSGGQKRKCEVVRSLLHDPKVLILDEPTTGLDPQTRSGMWQAISRFHNENNLTVILVTHYLEEMSDCDQISVILKGNVLYTGDVDQFIKDHSKTQLSIKLNDLSDVKTVLSRLNGKYQYSKDLKNARLTVSIQEPSEMIDLLTEIKKIAKINDFQVYHATLERAYLNLLDNEGSNIEGGKTDAGIN</sequence>
<keyword evidence="4" id="KW-0067">ATP-binding</keyword>
<keyword evidence="3" id="KW-0547">Nucleotide-binding</keyword>
<feature type="domain" description="ABC transporter" evidence="5">
    <location>
        <begin position="3"/>
        <end position="233"/>
    </location>
</feature>
<dbReference type="GO" id="GO:0016887">
    <property type="term" value="F:ATP hydrolysis activity"/>
    <property type="evidence" value="ECO:0007669"/>
    <property type="project" value="InterPro"/>
</dbReference>
<dbReference type="InterPro" id="IPR003593">
    <property type="entry name" value="AAA+_ATPase"/>
</dbReference>
<dbReference type="EMBL" id="JXBZ01000005">
    <property type="protein sequence ID" value="KJY49095.1"/>
    <property type="molecule type" value="Genomic_DNA"/>
</dbReference>
<evidence type="ECO:0000256" key="3">
    <source>
        <dbReference type="ARBA" id="ARBA00022741"/>
    </source>
</evidence>
<dbReference type="InterPro" id="IPR050763">
    <property type="entry name" value="ABC_transporter_ATP-binding"/>
</dbReference>
<dbReference type="RefSeq" id="WP_045922402.1">
    <property type="nucleotide sequence ID" value="NZ_JBHTHW010000003.1"/>
</dbReference>
<evidence type="ECO:0000313" key="7">
    <source>
        <dbReference type="Proteomes" id="UP000033695"/>
    </source>
</evidence>
<dbReference type="Gene3D" id="3.40.50.300">
    <property type="entry name" value="P-loop containing nucleotide triphosphate hydrolases"/>
    <property type="match status" value="1"/>
</dbReference>
<dbReference type="PATRIC" id="fig|1218508.4.peg.555"/>
<proteinExistence type="inferred from homology"/>
<dbReference type="PANTHER" id="PTHR42711:SF5">
    <property type="entry name" value="ABC TRANSPORTER ATP-BINDING PROTEIN NATA"/>
    <property type="match status" value="1"/>
</dbReference>
<comment type="similarity">
    <text evidence="1">Belongs to the ABC transporter superfamily.</text>
</comment>
<reference evidence="6 7" key="1">
    <citation type="submission" date="2014-12" db="EMBL/GenBank/DDBJ databases">
        <title>Comparative genomics of the lactic acid bacteria isolated from the honey bee gut.</title>
        <authorList>
            <person name="Ellegaard K.M."/>
            <person name="Tamarit D."/>
            <person name="Javelind E."/>
            <person name="Olofsson T."/>
            <person name="Andersson S.G."/>
            <person name="Vasquez A."/>
        </authorList>
    </citation>
    <scope>NUCLEOTIDE SEQUENCE [LARGE SCALE GENOMIC DNA]</scope>
    <source>
        <strain evidence="6 7">Hon2</strain>
    </source>
</reference>
<keyword evidence="2" id="KW-0813">Transport</keyword>
<protein>
    <submittedName>
        <fullName evidence="6">Uncharacterized protein cylA</fullName>
    </submittedName>
</protein>
<dbReference type="PANTHER" id="PTHR42711">
    <property type="entry name" value="ABC TRANSPORTER ATP-BINDING PROTEIN"/>
    <property type="match status" value="1"/>
</dbReference>
<evidence type="ECO:0000259" key="5">
    <source>
        <dbReference type="PROSITE" id="PS50893"/>
    </source>
</evidence>
<dbReference type="SUPFAM" id="SSF52540">
    <property type="entry name" value="P-loop containing nucleoside triphosphate hydrolases"/>
    <property type="match status" value="1"/>
</dbReference>
<dbReference type="HOGENOM" id="CLU_000604_1_2_9"/>
<comment type="caution">
    <text evidence="6">The sequence shown here is derived from an EMBL/GenBank/DDBJ whole genome shotgun (WGS) entry which is preliminary data.</text>
</comment>
<dbReference type="InterPro" id="IPR027417">
    <property type="entry name" value="P-loop_NTPase"/>
</dbReference>
<dbReference type="InterPro" id="IPR003439">
    <property type="entry name" value="ABC_transporter-like_ATP-bd"/>
</dbReference>
<dbReference type="PROSITE" id="PS50893">
    <property type="entry name" value="ABC_TRANSPORTER_2"/>
    <property type="match status" value="1"/>
</dbReference>
<dbReference type="AlphaFoldDB" id="A0A0F4KRS4"/>
<dbReference type="Proteomes" id="UP000033695">
    <property type="component" value="Unassembled WGS sequence"/>
</dbReference>
<dbReference type="CDD" id="cd03230">
    <property type="entry name" value="ABC_DR_subfamily_A"/>
    <property type="match status" value="1"/>
</dbReference>
<name>A0A0F4KRS4_9LACO</name>
<dbReference type="OrthoDB" id="9804819at2"/>
<accession>A0A0F4KRS4</accession>
<dbReference type="GO" id="GO:0005524">
    <property type="term" value="F:ATP binding"/>
    <property type="evidence" value="ECO:0007669"/>
    <property type="project" value="UniProtKB-KW"/>
</dbReference>
<dbReference type="STRING" id="1218508.JG29_05410"/>
<evidence type="ECO:0000313" key="6">
    <source>
        <dbReference type="EMBL" id="KJY49095.1"/>
    </source>
</evidence>